<dbReference type="Pfam" id="PF20187">
    <property type="entry name" value="DUF6550"/>
    <property type="match status" value="1"/>
</dbReference>
<accession>A0A0D8IXW7</accession>
<feature type="compositionally biased region" description="Low complexity" evidence="1">
    <location>
        <begin position="43"/>
        <end position="55"/>
    </location>
</feature>
<dbReference type="InterPro" id="IPR046680">
    <property type="entry name" value="DUF6550"/>
</dbReference>
<evidence type="ECO:0000256" key="2">
    <source>
        <dbReference type="SAM" id="Phobius"/>
    </source>
</evidence>
<comment type="caution">
    <text evidence="3">The sequence shown here is derived from an EMBL/GenBank/DDBJ whole genome shotgun (WGS) entry which is preliminary data.</text>
</comment>
<feature type="compositionally biased region" description="Low complexity" evidence="1">
    <location>
        <begin position="130"/>
        <end position="158"/>
    </location>
</feature>
<dbReference type="RefSeq" id="WP_050005779.1">
    <property type="nucleotide sequence ID" value="NZ_JXXK01000019.1"/>
</dbReference>
<dbReference type="AlphaFoldDB" id="A0A0D8IXW7"/>
<evidence type="ECO:0000313" key="3">
    <source>
        <dbReference type="EMBL" id="KJF39319.1"/>
    </source>
</evidence>
<reference evidence="3" key="1">
    <citation type="submission" date="2015-02" db="EMBL/GenBank/DDBJ databases">
        <title>A novel member of the family Ruminococcaceae isolated from human feces.</title>
        <authorList>
            <person name="Shkoporov A.N."/>
            <person name="Chaplin A.V."/>
            <person name="Motuzova O.V."/>
            <person name="Kafarskaia L.I."/>
            <person name="Khokhlova E.V."/>
            <person name="Efimov B.A."/>
        </authorList>
    </citation>
    <scope>NUCLEOTIDE SEQUENCE [LARGE SCALE GENOMIC DNA]</scope>
    <source>
        <strain evidence="3">585-1</strain>
    </source>
</reference>
<organism evidence="3 4">
    <name type="scientific">Ruthenibacterium lactatiformans</name>
    <dbReference type="NCBI Taxonomy" id="1550024"/>
    <lineage>
        <taxon>Bacteria</taxon>
        <taxon>Bacillati</taxon>
        <taxon>Bacillota</taxon>
        <taxon>Clostridia</taxon>
        <taxon>Eubacteriales</taxon>
        <taxon>Oscillospiraceae</taxon>
        <taxon>Ruthenibacterium</taxon>
    </lineage>
</organism>
<keyword evidence="2" id="KW-1133">Transmembrane helix</keyword>
<gene>
    <name evidence="3" type="ORF">TQ39_12730</name>
</gene>
<proteinExistence type="predicted"/>
<name>A0A0D8IXW7_9FIRM</name>
<keyword evidence="2" id="KW-0812">Transmembrane</keyword>
<dbReference type="Proteomes" id="UP000032483">
    <property type="component" value="Unassembled WGS sequence"/>
</dbReference>
<feature type="compositionally biased region" description="Basic and acidic residues" evidence="1">
    <location>
        <begin position="111"/>
        <end position="124"/>
    </location>
</feature>
<keyword evidence="4" id="KW-1185">Reference proteome</keyword>
<keyword evidence="2" id="KW-0472">Membrane</keyword>
<evidence type="ECO:0000256" key="1">
    <source>
        <dbReference type="SAM" id="MobiDB-lite"/>
    </source>
</evidence>
<feature type="region of interest" description="Disordered" evidence="1">
    <location>
        <begin position="34"/>
        <end position="191"/>
    </location>
</feature>
<sequence>MKKFFQSKGFIVSALAVLCVAILGVCWFVSRDRSEEFRPDESPPSSTSSDWSDGGVQSGDGSGGADAYAPGQSSGSEEEYPKVTSETDDEVVIDFTDTQKPEDTPPAVPEGKTELEDPGEDHPVNPDPAVPEVTAPPAEESPSSSEPAPGSSNGSGAVYDPVFGWVVPGNVQQSTGDSDGDLNKQVGNMGG</sequence>
<evidence type="ECO:0000313" key="4">
    <source>
        <dbReference type="Proteomes" id="UP000032483"/>
    </source>
</evidence>
<dbReference type="PATRIC" id="fig|1550024.3.peg.2908"/>
<dbReference type="GeneID" id="42857438"/>
<protein>
    <submittedName>
        <fullName evidence="3">Uncharacterized protein</fullName>
    </submittedName>
</protein>
<feature type="transmembrane region" description="Helical" evidence="2">
    <location>
        <begin position="9"/>
        <end position="30"/>
    </location>
</feature>
<dbReference type="EMBL" id="JXXK01000019">
    <property type="protein sequence ID" value="KJF39319.1"/>
    <property type="molecule type" value="Genomic_DNA"/>
</dbReference>